<dbReference type="InterPro" id="IPR036236">
    <property type="entry name" value="Znf_C2H2_sf"/>
</dbReference>
<dbReference type="GO" id="GO:0005634">
    <property type="term" value="C:nucleus"/>
    <property type="evidence" value="ECO:0007669"/>
    <property type="project" value="UniProtKB-SubCell"/>
</dbReference>
<dbReference type="Gene3D" id="1.10.10.60">
    <property type="entry name" value="Homeodomain-like"/>
    <property type="match status" value="1"/>
</dbReference>
<name>A0A9W4UH84_9PLEO</name>
<dbReference type="Pfam" id="PF05920">
    <property type="entry name" value="Homeobox_KN"/>
    <property type="match status" value="1"/>
</dbReference>
<feature type="region of interest" description="Disordered" evidence="10">
    <location>
        <begin position="542"/>
        <end position="592"/>
    </location>
</feature>
<evidence type="ECO:0000256" key="3">
    <source>
        <dbReference type="ARBA" id="ARBA00022771"/>
    </source>
</evidence>
<dbReference type="PROSITE" id="PS00028">
    <property type="entry name" value="ZINC_FINGER_C2H2_1"/>
    <property type="match status" value="1"/>
</dbReference>
<dbReference type="InterPro" id="IPR050688">
    <property type="entry name" value="Zinc_finger/UBP_domain"/>
</dbReference>
<evidence type="ECO:0000256" key="9">
    <source>
        <dbReference type="PROSITE-ProRule" id="PRU00108"/>
    </source>
</evidence>
<organism evidence="13 14">
    <name type="scientific">Periconia digitata</name>
    <dbReference type="NCBI Taxonomy" id="1303443"/>
    <lineage>
        <taxon>Eukaryota</taxon>
        <taxon>Fungi</taxon>
        <taxon>Dikarya</taxon>
        <taxon>Ascomycota</taxon>
        <taxon>Pezizomycotina</taxon>
        <taxon>Dothideomycetes</taxon>
        <taxon>Pleosporomycetidae</taxon>
        <taxon>Pleosporales</taxon>
        <taxon>Massarineae</taxon>
        <taxon>Periconiaceae</taxon>
        <taxon>Periconia</taxon>
    </lineage>
</organism>
<evidence type="ECO:0000259" key="12">
    <source>
        <dbReference type="PROSITE" id="PS50157"/>
    </source>
</evidence>
<dbReference type="PANTHER" id="PTHR24403:SF67">
    <property type="entry name" value="FI01116P-RELATED"/>
    <property type="match status" value="1"/>
</dbReference>
<dbReference type="GO" id="GO:0003677">
    <property type="term" value="F:DNA binding"/>
    <property type="evidence" value="ECO:0007669"/>
    <property type="project" value="UniProtKB-UniRule"/>
</dbReference>
<keyword evidence="6 9" id="KW-0371">Homeobox</keyword>
<feature type="region of interest" description="Disordered" evidence="10">
    <location>
        <begin position="1"/>
        <end position="37"/>
    </location>
</feature>
<dbReference type="Proteomes" id="UP001152607">
    <property type="component" value="Unassembled WGS sequence"/>
</dbReference>
<evidence type="ECO:0000256" key="2">
    <source>
        <dbReference type="ARBA" id="ARBA00022737"/>
    </source>
</evidence>
<sequence length="727" mass="81191">MDDQERSGSSDFPPFSTADHVHAPLPNRQPSNAFGEYPDWFLQRPDADLIHDFTGNLHPSEPPLMDQLWPEIAEAGNPLNELQWQIPAQSYPQPQIPPQVAVLPSTYPLETGNVDKKERRRIPFTARKLLEDSFERHRAHPYVPPEELQELVTLTGLTVRQVRTYFANARARKLPPVVDPSKSEASDTKNPPVANEQPSDPLERYLSSSSDQEAAVEDDIQEAAKRLRRPLRERRRRMSNAALSASGSNAGSSSSSAGSAESSRSQNYDSFHHRGARRGRRRRQDSSKKQITSVARKPSSPSRRFQCTFCTLDFVQKYDWRRHEESVHFPQKEWVCMPDGPVDDNSRCVFCNHHDPDKRHLDSHRSIECSDAPHAQRAFLRKDKLIQHIKQVHACQPPKMIKSWCRPISHDVSILCGLCVSVLPDWGARADHIVSHFSNGISMEMWLLERPGGLLTPDIVPSGDMLRGMATYYSPFPHPKGTYKCEICSSTFRHMSNLILHRRQVHHVFRNTDLTKEYWPNATNFGPPNASTNTNLGKIQEEQHQDDNHNSNNNNETEIPASGPSSTQQPFTQHPPIPPDTSTSTSVYTPPTTEPFLPIPALHPPTSLVPFPHITAYRNPALDFTPISHDAYPTPHSTYTATTPSSSSAQQQPPLLDPLMHLSDAQRARMRELGTGVLADPGGGLLGQGHGFGWGDSNHGGGGEWPSPFDGGQGQGQGQDEGGGRRV</sequence>
<feature type="domain" description="Homeobox" evidence="11">
    <location>
        <begin position="113"/>
        <end position="176"/>
    </location>
</feature>
<evidence type="ECO:0000313" key="14">
    <source>
        <dbReference type="Proteomes" id="UP001152607"/>
    </source>
</evidence>
<dbReference type="SUPFAM" id="SSF46689">
    <property type="entry name" value="Homeodomain-like"/>
    <property type="match status" value="1"/>
</dbReference>
<feature type="domain" description="C2H2-type" evidence="12">
    <location>
        <begin position="367"/>
        <end position="398"/>
    </location>
</feature>
<evidence type="ECO:0000256" key="10">
    <source>
        <dbReference type="SAM" id="MobiDB-lite"/>
    </source>
</evidence>
<evidence type="ECO:0000259" key="11">
    <source>
        <dbReference type="PROSITE" id="PS50071"/>
    </source>
</evidence>
<dbReference type="PROSITE" id="PS50071">
    <property type="entry name" value="HOMEOBOX_2"/>
    <property type="match status" value="1"/>
</dbReference>
<feature type="compositionally biased region" description="Low complexity" evidence="10">
    <location>
        <begin position="581"/>
        <end position="592"/>
    </location>
</feature>
<feature type="domain" description="C2H2-type" evidence="12">
    <location>
        <begin position="305"/>
        <end position="333"/>
    </location>
</feature>
<dbReference type="CDD" id="cd00086">
    <property type="entry name" value="homeodomain"/>
    <property type="match status" value="1"/>
</dbReference>
<dbReference type="Gene3D" id="3.30.160.60">
    <property type="entry name" value="Classic Zinc Finger"/>
    <property type="match status" value="1"/>
</dbReference>
<dbReference type="PANTHER" id="PTHR24403">
    <property type="entry name" value="ZINC FINGER PROTEIN"/>
    <property type="match status" value="1"/>
</dbReference>
<evidence type="ECO:0000256" key="4">
    <source>
        <dbReference type="ARBA" id="ARBA00022833"/>
    </source>
</evidence>
<reference evidence="13" key="1">
    <citation type="submission" date="2023-01" db="EMBL/GenBank/DDBJ databases">
        <authorList>
            <person name="Van Ghelder C."/>
            <person name="Rancurel C."/>
        </authorList>
    </citation>
    <scope>NUCLEOTIDE SEQUENCE</scope>
    <source>
        <strain evidence="13">CNCM I-4278</strain>
    </source>
</reference>
<dbReference type="SMART" id="SM00355">
    <property type="entry name" value="ZnF_C2H2"/>
    <property type="match status" value="3"/>
</dbReference>
<feature type="compositionally biased region" description="Polar residues" evidence="10">
    <location>
        <begin position="563"/>
        <end position="572"/>
    </location>
</feature>
<feature type="compositionally biased region" description="Gly residues" evidence="10">
    <location>
        <begin position="688"/>
        <end position="704"/>
    </location>
</feature>
<evidence type="ECO:0000256" key="8">
    <source>
        <dbReference type="PROSITE-ProRule" id="PRU00042"/>
    </source>
</evidence>
<evidence type="ECO:0000256" key="1">
    <source>
        <dbReference type="ARBA" id="ARBA00022723"/>
    </source>
</evidence>
<dbReference type="InterPro" id="IPR001356">
    <property type="entry name" value="HD"/>
</dbReference>
<dbReference type="SMART" id="SM00389">
    <property type="entry name" value="HOX"/>
    <property type="match status" value="1"/>
</dbReference>
<dbReference type="EMBL" id="CAOQHR010000005">
    <property type="protein sequence ID" value="CAI6335279.1"/>
    <property type="molecule type" value="Genomic_DNA"/>
</dbReference>
<dbReference type="AlphaFoldDB" id="A0A9W4UH84"/>
<feature type="compositionally biased region" description="Low complexity" evidence="10">
    <location>
        <begin position="239"/>
        <end position="265"/>
    </location>
</feature>
<feature type="DNA-binding region" description="Homeobox" evidence="9">
    <location>
        <begin position="115"/>
        <end position="177"/>
    </location>
</feature>
<dbReference type="SUPFAM" id="SSF57667">
    <property type="entry name" value="beta-beta-alpha zinc fingers"/>
    <property type="match status" value="1"/>
</dbReference>
<dbReference type="GO" id="GO:0045944">
    <property type="term" value="P:positive regulation of transcription by RNA polymerase II"/>
    <property type="evidence" value="ECO:0007669"/>
    <property type="project" value="TreeGrafter"/>
</dbReference>
<dbReference type="PROSITE" id="PS50157">
    <property type="entry name" value="ZINC_FINGER_C2H2_2"/>
    <property type="match status" value="3"/>
</dbReference>
<dbReference type="InterPro" id="IPR008422">
    <property type="entry name" value="KN_HD"/>
</dbReference>
<feature type="region of interest" description="Disordered" evidence="10">
    <location>
        <begin position="175"/>
        <end position="302"/>
    </location>
</feature>
<proteinExistence type="predicted"/>
<keyword evidence="2" id="KW-0677">Repeat</keyword>
<feature type="region of interest" description="Disordered" evidence="10">
    <location>
        <begin position="688"/>
        <end position="727"/>
    </location>
</feature>
<keyword evidence="1" id="KW-0479">Metal-binding</keyword>
<accession>A0A9W4UH84</accession>
<evidence type="ECO:0000256" key="6">
    <source>
        <dbReference type="ARBA" id="ARBA00023155"/>
    </source>
</evidence>
<evidence type="ECO:0000256" key="7">
    <source>
        <dbReference type="ARBA" id="ARBA00023242"/>
    </source>
</evidence>
<comment type="caution">
    <text evidence="13">The sequence shown here is derived from an EMBL/GenBank/DDBJ whole genome shotgun (WGS) entry which is preliminary data.</text>
</comment>
<keyword evidence="5 9" id="KW-0238">DNA-binding</keyword>
<comment type="subcellular location">
    <subcellularLocation>
        <location evidence="9">Nucleus</location>
    </subcellularLocation>
</comment>
<feature type="compositionally biased region" description="Gly residues" evidence="10">
    <location>
        <begin position="711"/>
        <end position="721"/>
    </location>
</feature>
<dbReference type="GO" id="GO:0008270">
    <property type="term" value="F:zinc ion binding"/>
    <property type="evidence" value="ECO:0007669"/>
    <property type="project" value="UniProtKB-KW"/>
</dbReference>
<feature type="domain" description="C2H2-type" evidence="12">
    <location>
        <begin position="483"/>
        <end position="506"/>
    </location>
</feature>
<feature type="compositionally biased region" description="Basic residues" evidence="10">
    <location>
        <begin position="226"/>
        <end position="238"/>
    </location>
</feature>
<protein>
    <submittedName>
        <fullName evidence="13">Uncharacterized protein</fullName>
    </submittedName>
</protein>
<feature type="compositionally biased region" description="Polar residues" evidence="10">
    <location>
        <begin position="289"/>
        <end position="302"/>
    </location>
</feature>
<gene>
    <name evidence="13" type="ORF">PDIGIT_LOCUS8358</name>
</gene>
<feature type="compositionally biased region" description="Basic residues" evidence="10">
    <location>
        <begin position="273"/>
        <end position="283"/>
    </location>
</feature>
<keyword evidence="14" id="KW-1185">Reference proteome</keyword>
<keyword evidence="7 9" id="KW-0539">Nucleus</keyword>
<keyword evidence="3 8" id="KW-0863">Zinc-finger</keyword>
<dbReference type="InterPro" id="IPR009057">
    <property type="entry name" value="Homeodomain-like_sf"/>
</dbReference>
<evidence type="ECO:0000313" key="13">
    <source>
        <dbReference type="EMBL" id="CAI6335279.1"/>
    </source>
</evidence>
<evidence type="ECO:0000256" key="5">
    <source>
        <dbReference type="ARBA" id="ARBA00023125"/>
    </source>
</evidence>
<dbReference type="OrthoDB" id="5399138at2759"/>
<keyword evidence="4" id="KW-0862">Zinc</keyword>
<dbReference type="InterPro" id="IPR013087">
    <property type="entry name" value="Znf_C2H2_type"/>
</dbReference>